<evidence type="ECO:0000256" key="3">
    <source>
        <dbReference type="ARBA" id="ARBA00022833"/>
    </source>
</evidence>
<protein>
    <submittedName>
        <fullName evidence="8">Phd zinc finger-containing protein</fullName>
    </submittedName>
</protein>
<dbReference type="Proteomes" id="UP000039865">
    <property type="component" value="Unassembled WGS sequence"/>
</dbReference>
<dbReference type="PANTHER" id="PTHR13793:SF107">
    <property type="entry name" value="BROMODOMAIN-CONTAINING PROTEIN HOMOLOG"/>
    <property type="match status" value="1"/>
</dbReference>
<dbReference type="PANTHER" id="PTHR13793">
    <property type="entry name" value="PHD FINGER PROTEINS"/>
    <property type="match status" value="1"/>
</dbReference>
<keyword evidence="9" id="KW-1185">Reference proteome</keyword>
<dbReference type="PROSITE" id="PS51805">
    <property type="entry name" value="EPHD"/>
    <property type="match status" value="1"/>
</dbReference>
<dbReference type="OrthoDB" id="330567at2759"/>
<reference evidence="8 9" key="1">
    <citation type="submission" date="2014-06" db="EMBL/GenBank/DDBJ databases">
        <authorList>
            <person name="Swart Estienne"/>
        </authorList>
    </citation>
    <scope>NUCLEOTIDE SEQUENCE [LARGE SCALE GENOMIC DNA]</scope>
    <source>
        <strain evidence="8 9">130c</strain>
    </source>
</reference>
<dbReference type="GO" id="GO:0008270">
    <property type="term" value="F:zinc ion binding"/>
    <property type="evidence" value="ECO:0007669"/>
    <property type="project" value="UniProtKB-KW"/>
</dbReference>
<evidence type="ECO:0000256" key="4">
    <source>
        <dbReference type="PROSITE-ProRule" id="PRU00146"/>
    </source>
</evidence>
<evidence type="ECO:0000313" key="9">
    <source>
        <dbReference type="Proteomes" id="UP000039865"/>
    </source>
</evidence>
<dbReference type="InterPro" id="IPR034732">
    <property type="entry name" value="EPHD"/>
</dbReference>
<dbReference type="CDD" id="cd15571">
    <property type="entry name" value="ePHD"/>
    <property type="match status" value="1"/>
</dbReference>
<evidence type="ECO:0000256" key="2">
    <source>
        <dbReference type="ARBA" id="ARBA00022771"/>
    </source>
</evidence>
<dbReference type="EMBL" id="CCKQ01018227">
    <property type="protein sequence ID" value="CDW90174.1"/>
    <property type="molecule type" value="Genomic_DNA"/>
</dbReference>
<organism evidence="8 9">
    <name type="scientific">Stylonychia lemnae</name>
    <name type="common">Ciliate</name>
    <dbReference type="NCBI Taxonomy" id="5949"/>
    <lineage>
        <taxon>Eukaryota</taxon>
        <taxon>Sar</taxon>
        <taxon>Alveolata</taxon>
        <taxon>Ciliophora</taxon>
        <taxon>Intramacronucleata</taxon>
        <taxon>Spirotrichea</taxon>
        <taxon>Stichotrichia</taxon>
        <taxon>Sporadotrichida</taxon>
        <taxon>Oxytrichidae</taxon>
        <taxon>Stylonychinae</taxon>
        <taxon>Stylonychia</taxon>
    </lineage>
</organism>
<dbReference type="InterPro" id="IPR050701">
    <property type="entry name" value="Histone_Mod_Regulator"/>
</dbReference>
<dbReference type="Pfam" id="PF13831">
    <property type="entry name" value="PHD_2"/>
    <property type="match status" value="1"/>
</dbReference>
<dbReference type="SUPFAM" id="SSF57903">
    <property type="entry name" value="FYVE/PHD zinc finger"/>
    <property type="match status" value="1"/>
</dbReference>
<feature type="region of interest" description="Disordered" evidence="5">
    <location>
        <begin position="499"/>
        <end position="523"/>
    </location>
</feature>
<accession>A0A078B709</accession>
<dbReference type="AlphaFoldDB" id="A0A078B709"/>
<gene>
    <name evidence="8" type="primary">Contig6271.g6711</name>
    <name evidence="8" type="ORF">STYLEM_19315</name>
</gene>
<dbReference type="Gene3D" id="3.30.40.10">
    <property type="entry name" value="Zinc/RING finger domain, C3HC4 (zinc finger)"/>
    <property type="match status" value="2"/>
</dbReference>
<dbReference type="InterPro" id="IPR001965">
    <property type="entry name" value="Znf_PHD"/>
</dbReference>
<name>A0A078B709_STYLE</name>
<proteinExistence type="predicted"/>
<evidence type="ECO:0000259" key="6">
    <source>
        <dbReference type="PROSITE" id="PS50016"/>
    </source>
</evidence>
<dbReference type="InParanoid" id="A0A078B709"/>
<keyword evidence="2 4" id="KW-0863">Zinc-finger</keyword>
<evidence type="ECO:0000256" key="5">
    <source>
        <dbReference type="SAM" id="MobiDB-lite"/>
    </source>
</evidence>
<evidence type="ECO:0000256" key="1">
    <source>
        <dbReference type="ARBA" id="ARBA00022723"/>
    </source>
</evidence>
<feature type="compositionally biased region" description="Basic residues" evidence="5">
    <location>
        <begin position="505"/>
        <end position="520"/>
    </location>
</feature>
<evidence type="ECO:0000313" key="8">
    <source>
        <dbReference type="EMBL" id="CDW90174.1"/>
    </source>
</evidence>
<sequence>MKDATKPNATLKLKSNRQKNLWITKSIKKVRQFRKRQRLVATQSTVINETKQNAKKLFNSNDKNEINLPAHKKPYEQIYISGNDVDEDIHCDVCLEFEQEDDDQIIICELCNVACHQQCYGSELLAGLTTESWYCQRCKTIKDNNVKCDDIKCFLCPDIKGLMKEISKDKWAHVICVNWNPDIYFNDEKVEGVSGDVQPQRFQLSCNMCKVSGQGACIQCDFKSCSRSYHVRCAVKRGLIDQWSTYEEKYGEEVSQHFVPIFCCQHQDKGDKLFKQEGQKGLICKQFTPEYRERIAQINKEKAKNASQNNAQAKIKNKLKLNQKVILKKKQNGSKIRGRLGKITDKDFKMLRINAKKSNGRRNQLNKPLAKSKSIKKARVNQAKKKQQIQVAQKTQVQTAQRNQQKKKVTESIKPCIQEPVQKHNQQDQLQTLITQARVMIPQEYQAQFDQFISAFQSVGVPQSQYQEALSNFMSKMPLMNMNNQIQSQSFIPAQNQIETSGQGKKIKTAGKRVATKGKGKGQIQAKNQENIAQYNQISNQAEQFNYFPAALSQFQLPQMSIENTRFVNPCLFGNGGQVMKLN</sequence>
<dbReference type="InterPro" id="IPR019787">
    <property type="entry name" value="Znf_PHD-finger"/>
</dbReference>
<dbReference type="Pfam" id="PF13832">
    <property type="entry name" value="zf-HC5HC2H_2"/>
    <property type="match status" value="1"/>
</dbReference>
<feature type="domain" description="PHD-type" evidence="7">
    <location>
        <begin position="150"/>
        <end position="267"/>
    </location>
</feature>
<dbReference type="PROSITE" id="PS50016">
    <property type="entry name" value="ZF_PHD_2"/>
    <property type="match status" value="1"/>
</dbReference>
<feature type="domain" description="PHD-type" evidence="6">
    <location>
        <begin position="88"/>
        <end position="141"/>
    </location>
</feature>
<evidence type="ECO:0000259" key="7">
    <source>
        <dbReference type="PROSITE" id="PS51805"/>
    </source>
</evidence>
<dbReference type="GO" id="GO:0006357">
    <property type="term" value="P:regulation of transcription by RNA polymerase II"/>
    <property type="evidence" value="ECO:0007669"/>
    <property type="project" value="TreeGrafter"/>
</dbReference>
<dbReference type="InterPro" id="IPR011011">
    <property type="entry name" value="Znf_FYVE_PHD"/>
</dbReference>
<keyword evidence="3" id="KW-0862">Zinc</keyword>
<feature type="region of interest" description="Disordered" evidence="5">
    <location>
        <begin position="355"/>
        <end position="376"/>
    </location>
</feature>
<keyword evidence="1" id="KW-0479">Metal-binding</keyword>
<dbReference type="CDD" id="cd15492">
    <property type="entry name" value="PHD_BRPF_JADE_like"/>
    <property type="match status" value="1"/>
</dbReference>
<dbReference type="InterPro" id="IPR013083">
    <property type="entry name" value="Znf_RING/FYVE/PHD"/>
</dbReference>
<dbReference type="SMART" id="SM00249">
    <property type="entry name" value="PHD"/>
    <property type="match status" value="2"/>
</dbReference>